<dbReference type="Gene3D" id="3.40.220.10">
    <property type="entry name" value="Leucine Aminopeptidase, subunit E, domain 1"/>
    <property type="match status" value="1"/>
</dbReference>
<dbReference type="SMART" id="SM00506">
    <property type="entry name" value="A1pp"/>
    <property type="match status" value="1"/>
</dbReference>
<proteinExistence type="predicted"/>
<organism evidence="7">
    <name type="scientific">Eutreptiella gymnastica</name>
    <dbReference type="NCBI Taxonomy" id="73025"/>
    <lineage>
        <taxon>Eukaryota</taxon>
        <taxon>Discoba</taxon>
        <taxon>Euglenozoa</taxon>
        <taxon>Euglenida</taxon>
        <taxon>Spirocuta</taxon>
        <taxon>Euglenophyceae</taxon>
        <taxon>Eutreptiales</taxon>
        <taxon>Eutreptiaceae</taxon>
        <taxon>Eutreptiella</taxon>
    </lineage>
</organism>
<dbReference type="SUPFAM" id="SSF52949">
    <property type="entry name" value="Macro domain-like"/>
    <property type="match status" value="1"/>
</dbReference>
<evidence type="ECO:0000256" key="1">
    <source>
        <dbReference type="ARBA" id="ARBA00001947"/>
    </source>
</evidence>
<reference evidence="7" key="1">
    <citation type="submission" date="2021-01" db="EMBL/GenBank/DDBJ databases">
        <authorList>
            <person name="Corre E."/>
            <person name="Pelletier E."/>
            <person name="Niang G."/>
            <person name="Scheremetjew M."/>
            <person name="Finn R."/>
            <person name="Kale V."/>
            <person name="Holt S."/>
            <person name="Cochrane G."/>
            <person name="Meng A."/>
            <person name="Brown T."/>
            <person name="Cohen L."/>
        </authorList>
    </citation>
    <scope>NUCLEOTIDE SEQUENCE</scope>
    <source>
        <strain evidence="7">NIES-381</strain>
    </source>
</reference>
<gene>
    <name evidence="7" type="ORF">EGYM00392_LOCUS46170</name>
</gene>
<keyword evidence="5" id="KW-0326">Glycosidase</keyword>
<evidence type="ECO:0000313" key="7">
    <source>
        <dbReference type="EMBL" id="CAD9035016.1"/>
    </source>
</evidence>
<dbReference type="InterPro" id="IPR002589">
    <property type="entry name" value="Macro_dom"/>
</dbReference>
<keyword evidence="4" id="KW-0862">Zinc</keyword>
<accession>A0A7S1NS94</accession>
<dbReference type="PROSITE" id="PS51154">
    <property type="entry name" value="MACRO"/>
    <property type="match status" value="1"/>
</dbReference>
<evidence type="ECO:0000256" key="4">
    <source>
        <dbReference type="ARBA" id="ARBA00022833"/>
    </source>
</evidence>
<keyword evidence="2" id="KW-0479">Metal-binding</keyword>
<evidence type="ECO:0000256" key="3">
    <source>
        <dbReference type="ARBA" id="ARBA00022801"/>
    </source>
</evidence>
<dbReference type="PANTHER" id="PTHR11106:SF121">
    <property type="entry name" value="ADP-RIBOSE 1''-PHOSPHATE PHOSPHATASE"/>
    <property type="match status" value="1"/>
</dbReference>
<feature type="domain" description="Macro" evidence="6">
    <location>
        <begin position="73"/>
        <end position="270"/>
    </location>
</feature>
<name>A0A7S1NS94_9EUGL</name>
<dbReference type="InterPro" id="IPR043472">
    <property type="entry name" value="Macro_dom-like"/>
</dbReference>
<dbReference type="EMBL" id="HBGA01125059">
    <property type="protein sequence ID" value="CAD9035016.1"/>
    <property type="molecule type" value="Transcribed_RNA"/>
</dbReference>
<dbReference type="CDD" id="cd02908">
    <property type="entry name" value="Macro_OAADPr_deacetylase"/>
    <property type="match status" value="1"/>
</dbReference>
<dbReference type="PANTHER" id="PTHR11106">
    <property type="entry name" value="GANGLIOSIDE INDUCED DIFFERENTIATION ASSOCIATED PROTEIN 2-RELATED"/>
    <property type="match status" value="1"/>
</dbReference>
<comment type="cofactor">
    <cofactor evidence="1">
        <name>Zn(2+)</name>
        <dbReference type="ChEBI" id="CHEBI:29105"/>
    </cofactor>
</comment>
<keyword evidence="3" id="KW-0378">Hydrolase</keyword>
<evidence type="ECO:0000256" key="2">
    <source>
        <dbReference type="ARBA" id="ARBA00022723"/>
    </source>
</evidence>
<protein>
    <recommendedName>
        <fullName evidence="6">Macro domain-containing protein</fullName>
    </recommendedName>
</protein>
<dbReference type="GO" id="GO:0046872">
    <property type="term" value="F:metal ion binding"/>
    <property type="evidence" value="ECO:0007669"/>
    <property type="project" value="UniProtKB-KW"/>
</dbReference>
<evidence type="ECO:0000256" key="5">
    <source>
        <dbReference type="ARBA" id="ARBA00023295"/>
    </source>
</evidence>
<dbReference type="AlphaFoldDB" id="A0A7S1NS94"/>
<dbReference type="GO" id="GO:0016798">
    <property type="term" value="F:hydrolase activity, acting on glycosyl bonds"/>
    <property type="evidence" value="ECO:0007669"/>
    <property type="project" value="UniProtKB-KW"/>
</dbReference>
<dbReference type="Pfam" id="PF01661">
    <property type="entry name" value="Macro"/>
    <property type="match status" value="1"/>
</dbReference>
<evidence type="ECO:0000259" key="6">
    <source>
        <dbReference type="PROSITE" id="PS51154"/>
    </source>
</evidence>
<sequence length="283" mass="30907">MAAADIRETLLELAVWMGMDRGQVAEFVRQAPPDEARAALKDLLTPLVRDPPERVLQLMDRVLGAELQAMPVTSPRALLPHPDAKAVVWQGDITTLRVDAIVNAANSDMLGCFRRNHPCIDNAIHNRAGPRLRAHLRPLMAAQGHPEPTGSARLTPGFMLPSGHILHTVGPIVQRLIDGCPPEAQARQLAGCYESCLDLAWASGLRSVAFCCISTGVFGYPQEAAAHVALSTVRRWLAVPAHAEAVDYVVFNVFLDRDRDIYRRLLPEYFPEGAGPPPRALCA</sequence>